<comment type="caution">
    <text evidence="5">The sequence shown here is derived from an EMBL/GenBank/DDBJ whole genome shotgun (WGS) entry which is preliminary data.</text>
</comment>
<dbReference type="SUPFAM" id="SSF52540">
    <property type="entry name" value="P-loop containing nucleoside triphosphate hydrolases"/>
    <property type="match status" value="1"/>
</dbReference>
<dbReference type="PANTHER" id="PTHR19879">
    <property type="entry name" value="TRANSCRIPTION INITIATION FACTOR TFIID"/>
    <property type="match status" value="1"/>
</dbReference>
<organism evidence="5 6">
    <name type="scientific">Symplocastrum torsivum CPER-KK1</name>
    <dbReference type="NCBI Taxonomy" id="450513"/>
    <lineage>
        <taxon>Bacteria</taxon>
        <taxon>Bacillati</taxon>
        <taxon>Cyanobacteriota</taxon>
        <taxon>Cyanophyceae</taxon>
        <taxon>Oscillatoriophycideae</taxon>
        <taxon>Oscillatoriales</taxon>
        <taxon>Microcoleaceae</taxon>
        <taxon>Symplocastrum</taxon>
    </lineage>
</organism>
<keyword evidence="2" id="KW-0677">Repeat</keyword>
<dbReference type="InterPro" id="IPR019775">
    <property type="entry name" value="WD40_repeat_CS"/>
</dbReference>
<dbReference type="Gene3D" id="1.25.40.10">
    <property type="entry name" value="Tetratricopeptide repeat domain"/>
    <property type="match status" value="1"/>
</dbReference>
<name>A0A951PGV6_9CYAN</name>
<feature type="repeat" description="WD" evidence="3">
    <location>
        <begin position="1125"/>
        <end position="1156"/>
    </location>
</feature>
<evidence type="ECO:0000256" key="2">
    <source>
        <dbReference type="ARBA" id="ARBA00022737"/>
    </source>
</evidence>
<dbReference type="Proteomes" id="UP000753908">
    <property type="component" value="Unassembled WGS sequence"/>
</dbReference>
<evidence type="ECO:0000313" key="5">
    <source>
        <dbReference type="EMBL" id="MBW4543605.1"/>
    </source>
</evidence>
<dbReference type="InterPro" id="IPR011990">
    <property type="entry name" value="TPR-like_helical_dom_sf"/>
</dbReference>
<dbReference type="PRINTS" id="PR00320">
    <property type="entry name" value="GPROTEINBRPT"/>
</dbReference>
<dbReference type="Pfam" id="PF00400">
    <property type="entry name" value="WD40"/>
    <property type="match status" value="14"/>
</dbReference>
<dbReference type="PANTHER" id="PTHR19879:SF9">
    <property type="entry name" value="TRANSCRIPTION INITIATION FACTOR TFIID SUBUNIT 5"/>
    <property type="match status" value="1"/>
</dbReference>
<feature type="repeat" description="WD" evidence="3">
    <location>
        <begin position="1166"/>
        <end position="1199"/>
    </location>
</feature>
<proteinExistence type="predicted"/>
<evidence type="ECO:0000256" key="3">
    <source>
        <dbReference type="PROSITE-ProRule" id="PRU00221"/>
    </source>
</evidence>
<feature type="repeat" description="WD" evidence="3">
    <location>
        <begin position="1248"/>
        <end position="1280"/>
    </location>
</feature>
<dbReference type="SUPFAM" id="SSF48452">
    <property type="entry name" value="TPR-like"/>
    <property type="match status" value="1"/>
</dbReference>
<dbReference type="Gene3D" id="2.130.10.10">
    <property type="entry name" value="YVTN repeat-like/Quinoprotein amine dehydrogenase"/>
    <property type="match status" value="4"/>
</dbReference>
<protein>
    <recommendedName>
        <fullName evidence="4">Novel STAND NTPase 1 domain-containing protein</fullName>
    </recommendedName>
</protein>
<feature type="repeat" description="WD" evidence="3">
    <location>
        <begin position="1207"/>
        <end position="1241"/>
    </location>
</feature>
<feature type="repeat" description="WD" evidence="3">
    <location>
        <begin position="1430"/>
        <end position="1462"/>
    </location>
</feature>
<dbReference type="InterPro" id="IPR027417">
    <property type="entry name" value="P-loop_NTPase"/>
</dbReference>
<dbReference type="InterPro" id="IPR036322">
    <property type="entry name" value="WD40_repeat_dom_sf"/>
</dbReference>
<feature type="repeat" description="WD" evidence="3">
    <location>
        <begin position="1471"/>
        <end position="1503"/>
    </location>
</feature>
<feature type="repeat" description="WD" evidence="3">
    <location>
        <begin position="1389"/>
        <end position="1420"/>
    </location>
</feature>
<dbReference type="Gene3D" id="3.40.50.300">
    <property type="entry name" value="P-loop containing nucleotide triphosphate hydrolases"/>
    <property type="match status" value="1"/>
</dbReference>
<dbReference type="PROSITE" id="PS50082">
    <property type="entry name" value="WD_REPEATS_2"/>
    <property type="match status" value="13"/>
</dbReference>
<feature type="repeat" description="WD" evidence="3">
    <location>
        <begin position="1289"/>
        <end position="1321"/>
    </location>
</feature>
<dbReference type="PROSITE" id="PS00678">
    <property type="entry name" value="WD_REPEATS_1"/>
    <property type="match status" value="1"/>
</dbReference>
<dbReference type="EMBL" id="JAHHIF010000004">
    <property type="protein sequence ID" value="MBW4543605.1"/>
    <property type="molecule type" value="Genomic_DNA"/>
</dbReference>
<reference evidence="5" key="2">
    <citation type="journal article" date="2022" name="Microbiol. Resour. Announc.">
        <title>Metagenome Sequencing to Explore Phylogenomics of Terrestrial Cyanobacteria.</title>
        <authorList>
            <person name="Ward R.D."/>
            <person name="Stajich J.E."/>
            <person name="Johansen J.R."/>
            <person name="Huntemann M."/>
            <person name="Clum A."/>
            <person name="Foster B."/>
            <person name="Foster B."/>
            <person name="Roux S."/>
            <person name="Palaniappan K."/>
            <person name="Varghese N."/>
            <person name="Mukherjee S."/>
            <person name="Reddy T.B.K."/>
            <person name="Daum C."/>
            <person name="Copeland A."/>
            <person name="Chen I.A."/>
            <person name="Ivanova N.N."/>
            <person name="Kyrpides N.C."/>
            <person name="Shapiro N."/>
            <person name="Eloe-Fadrosh E.A."/>
            <person name="Pietrasiak N."/>
        </authorList>
    </citation>
    <scope>NUCLEOTIDE SEQUENCE</scope>
    <source>
        <strain evidence="5">CPER-KK1</strain>
    </source>
</reference>
<dbReference type="SUPFAM" id="SSF50978">
    <property type="entry name" value="WD40 repeat-like"/>
    <property type="match status" value="2"/>
</dbReference>
<keyword evidence="1 3" id="KW-0853">WD repeat</keyword>
<dbReference type="PROSITE" id="PS50294">
    <property type="entry name" value="WD_REPEATS_REGION"/>
    <property type="match status" value="13"/>
</dbReference>
<gene>
    <name evidence="5" type="ORF">KME25_04015</name>
</gene>
<feature type="repeat" description="WD" evidence="3">
    <location>
        <begin position="1666"/>
        <end position="1707"/>
    </location>
</feature>
<dbReference type="SMART" id="SM00320">
    <property type="entry name" value="WD40"/>
    <property type="match status" value="14"/>
</dbReference>
<dbReference type="InterPro" id="IPR049052">
    <property type="entry name" value="nSTAND1"/>
</dbReference>
<evidence type="ECO:0000313" key="6">
    <source>
        <dbReference type="Proteomes" id="UP000753908"/>
    </source>
</evidence>
<dbReference type="InterPro" id="IPR015943">
    <property type="entry name" value="WD40/YVTN_repeat-like_dom_sf"/>
</dbReference>
<dbReference type="InterPro" id="IPR020472">
    <property type="entry name" value="WD40_PAC1"/>
</dbReference>
<feature type="domain" description="Novel STAND NTPase 1" evidence="4">
    <location>
        <begin position="566"/>
        <end position="880"/>
    </location>
</feature>
<accession>A0A951PGV6</accession>
<dbReference type="CDD" id="cd00200">
    <property type="entry name" value="WD40"/>
    <property type="match status" value="2"/>
</dbReference>
<feature type="repeat" description="WD" evidence="3">
    <location>
        <begin position="1625"/>
        <end position="1660"/>
    </location>
</feature>
<sequence>MREQARPEEIVASNERSLGTLSRAISLSQGHFALILVRCNYQVCSTQMWQRLQELTTAPMRELVLPKSLKTLLINILAVLNDEQPSALVLFDLESVTDIDHVLVSTNQERDEFRKHLTFPLVLWITDDVLQKLTRFAPDFKSWAATSIKFELPTNQLFALWHQAADDLFAAILGSDFGEFLPNNALDLAPSCRRRQELESALRDLYVRDISLEPELRATWQFILGREAFDHDQIALALEQYQQSLGFWQQELKRGKNFSTEQIDCRQTQPNSKSNIQNQKILERIGVLLHHISLCYCRQAELQPAESCRNWEQARESIQSAIDVFAVAGRLDIVAQLTIQLGEVFRYLQNWTALQALALQALAQPQIQNNPVRLAQSYGFLALVALVESMWEDAQALATSAIDILDPSQSSEPQQLSVDAQAWASVVLTEQSLEKRLLPVPSKGRSQSSSEVVLQGVDHYRAFFLLIVAKAQRQLGEPIAAVTSLEQAIKSPPHSQQRQLQLYIDILQELRSLYLEQQQYLRAFELKQEQRLIEQQYGLCPFLGATSLQPGRQGRRLSPPEIAAAGRQIDVNRLIERLSRNDHKLTIIHGSSGVGKSSLLNAGLVPALEARIIGTRATMPVVQKVYRDWVGELGRLLTQKLNSWQVSRIESSNESSQASSLPYPFGKANVYDVPTFTPSDIPTILEQLQLSYERNLLTVLIFDQFEEFFFACTDLAQRRQFYDFLAQCLNLPFVKVILSLREDYLHYLLECEQYCNLNAINNNILERQLRYPLGDISPEDTKNVIRTLATVSQFKLEDSLIEALVQDLAERSGGVRLIELQVVGAQLQAEKITTTAQYYALGADPKAVLVERSLLNVISDCGSENEDIVWQVLFALTNERGIRPLKTLPELVNSQWSTVSNISAHWKTDTLDLILKILVGSGLVFRIPEALQDRYQLVHDYLVEPIRYNYYQRNQSRFLAQLRSNEIELLRVRKQRQRAIAIGATMTVLAVSAGGLGWRAEVQRRLAGTLLINAQLNALVASSEALFLANKPFDALIEALRAARRLKTLETDNLSSPQVEPDTQLQVVTALSQAIYSTAERNRLEGHSDVISHISFSPNGQLIASASDDQTVKLWNPNGSLVTTLRGHQGSVTHVAFSPDSKLIASASWDGTVKLWRRNGKVVKTLRGHLGNVYSVSFSPDGEQIASVGIDRTIRLWTVGGKLIRTFQGHTDAVQSVSFSPDGEIVASASADRTIRLWTLKGTLLQTLKGHEGKVNCVVFSPDGQRIASASDDKTVKIWSRSGKLLKTFSKHQKWVLGVAFSADGQLLASASADNTLNLWSQDGTLLKTFLGHSDSVTAVSFNPTVLSRQEGQGGRLFTTSPPQPLLASASLDKTIKLWGRRHPSRLILRGHQDDVEEVTFSPNSELIVTASKDKTVKIWTRTGKLINTLKGHTDSVDSVAFSPDGQLIVSASRDKTVKLWNRRGGLIKTLTGHTDWVLDVSFSPDGEQLVSTSRDGTVKLWNRDGTLIKTLESHRGAEEEATALRLNSSRKPFLRWSRYGAKLVVSKPINSVSFSADGQRIASASDDNSVKLWLADGTLLKTLHGHSSWVLDVNFSPDSQRLASASYDNTVKLWSRDGKLLKTLKGHTDSVAKVRFSPRGQILATTSWDNEIQLWRLDNTLIKTLEGHKERVTSISWSNDGKFLASASQDDTVIVWNLELDDLLDKSCSWLRDYLENNQNVRESDRYLCEPPLDPKPTENDKN</sequence>
<dbReference type="InterPro" id="IPR001680">
    <property type="entry name" value="WD40_rpt"/>
</dbReference>
<evidence type="ECO:0000259" key="4">
    <source>
        <dbReference type="Pfam" id="PF20703"/>
    </source>
</evidence>
<evidence type="ECO:0000256" key="1">
    <source>
        <dbReference type="ARBA" id="ARBA00022574"/>
    </source>
</evidence>
<dbReference type="Pfam" id="PF20703">
    <property type="entry name" value="nSTAND1"/>
    <property type="match status" value="1"/>
</dbReference>
<feature type="repeat" description="WD" evidence="3">
    <location>
        <begin position="1550"/>
        <end position="1574"/>
    </location>
</feature>
<reference evidence="5" key="1">
    <citation type="submission" date="2021-05" db="EMBL/GenBank/DDBJ databases">
        <authorList>
            <person name="Pietrasiak N."/>
            <person name="Ward R."/>
            <person name="Stajich J.E."/>
            <person name="Kurbessoian T."/>
        </authorList>
    </citation>
    <scope>NUCLEOTIDE SEQUENCE</scope>
    <source>
        <strain evidence="5">CPER-KK1</strain>
    </source>
</reference>
<feature type="repeat" description="WD" evidence="3">
    <location>
        <begin position="1084"/>
        <end position="1116"/>
    </location>
</feature>
<feature type="repeat" description="WD" evidence="3">
    <location>
        <begin position="1584"/>
        <end position="1616"/>
    </location>
</feature>